<evidence type="ECO:0000313" key="2">
    <source>
        <dbReference type="Proteomes" id="UP000285610"/>
    </source>
</evidence>
<reference evidence="1 2" key="1">
    <citation type="submission" date="2018-08" db="EMBL/GenBank/DDBJ databases">
        <title>A genome reference for cultivated species of the human gut microbiota.</title>
        <authorList>
            <person name="Zou Y."/>
            <person name="Xue W."/>
            <person name="Luo G."/>
        </authorList>
    </citation>
    <scope>NUCLEOTIDE SEQUENCE [LARGE SCALE GENOMIC DNA]</scope>
    <source>
        <strain evidence="1 2">AF33-12</strain>
    </source>
</reference>
<organism evidence="1 2">
    <name type="scientific">Mediterraneibacter gnavus</name>
    <name type="common">Ruminococcus gnavus</name>
    <dbReference type="NCBI Taxonomy" id="33038"/>
    <lineage>
        <taxon>Bacteria</taxon>
        <taxon>Bacillati</taxon>
        <taxon>Bacillota</taxon>
        <taxon>Clostridia</taxon>
        <taxon>Lachnospirales</taxon>
        <taxon>Lachnospiraceae</taxon>
        <taxon>Mediterraneibacter</taxon>
    </lineage>
</organism>
<dbReference type="RefSeq" id="WP_118444096.1">
    <property type="nucleotide sequence ID" value="NZ_JBCPGC010000002.1"/>
</dbReference>
<name>A0A415SEG9_MEDGN</name>
<gene>
    <name evidence="1" type="ORF">DWZ50_01070</name>
</gene>
<comment type="caution">
    <text evidence="1">The sequence shown here is derived from an EMBL/GenBank/DDBJ whole genome shotgun (WGS) entry which is preliminary data.</text>
</comment>
<proteinExistence type="predicted"/>
<protein>
    <submittedName>
        <fullName evidence="1">Uncharacterized protein</fullName>
    </submittedName>
</protein>
<accession>A0A415SEG9</accession>
<sequence length="260" mass="27641">MNGHVFEIMTCDRFNLNPINILTGKRAVLTKSPTAKRDDILIKKGNQIIGRIQCKDTPKGIYDTVRRSSCGQYAGTRLIGTVETKKAYDKVVGEMAKRGKIINKKMSTNGISSVQTNLIAKKALGGNVIQCASPIMTQAKRNGLSAGKFAFAIEGVKGIYNVSRGKQTPAKAVKQFGKEVIIGSCSSTISDGAATAMTIGLAATPAAPVAVPAGIATGIAVGNGTDFALRKSWEFVESGFISANRKHEVARTTKHKRANQ</sequence>
<dbReference type="Proteomes" id="UP000285610">
    <property type="component" value="Unassembled WGS sequence"/>
</dbReference>
<dbReference type="EMBL" id="QRQE01000002">
    <property type="protein sequence ID" value="RHM81418.1"/>
    <property type="molecule type" value="Genomic_DNA"/>
</dbReference>
<evidence type="ECO:0000313" key="1">
    <source>
        <dbReference type="EMBL" id="RHM81418.1"/>
    </source>
</evidence>
<dbReference type="AlphaFoldDB" id="A0A415SEG9"/>